<dbReference type="PANTHER" id="PTHR31528:SF1">
    <property type="entry name" value="4-AMINO-5-HYDROXYMETHYL-2-METHYLPYRIMIDINE PHOSPHATE SYNTHASE THI11-RELATED"/>
    <property type="match status" value="1"/>
</dbReference>
<dbReference type="Pfam" id="PF09084">
    <property type="entry name" value="NMT1"/>
    <property type="match status" value="1"/>
</dbReference>
<name>A0A2U1V733_9PROT</name>
<dbReference type="AlphaFoldDB" id="A0A2U1V733"/>
<protein>
    <recommendedName>
        <fullName evidence="10">Thiamine pyrimidine synthase</fullName>
    </recommendedName>
</protein>
<keyword evidence="8" id="KW-0784">Thiamine biosynthesis</keyword>
<evidence type="ECO:0000313" key="13">
    <source>
        <dbReference type="EMBL" id="PWC29701.1"/>
    </source>
</evidence>
<evidence type="ECO:0000256" key="10">
    <source>
        <dbReference type="ARBA" id="ARBA00033171"/>
    </source>
</evidence>
<comment type="function">
    <text evidence="1">Responsible for the formation of the pyrimidine heterocycle in the thiamine biosynthesis pathway. Catalyzes the formation of hydroxymethylpyrimidine phosphate (HMP-P) from histidine and pyridoxal phosphate (PLP). The protein uses PLP and the active site histidine to form HMP-P, generating an inactive enzyme. The enzyme can only undergo a single turnover, which suggests it is a suicide enzyme.</text>
</comment>
<evidence type="ECO:0000256" key="8">
    <source>
        <dbReference type="ARBA" id="ARBA00022977"/>
    </source>
</evidence>
<comment type="similarity">
    <text evidence="3">Belongs to the NMT1/THI5 family.</text>
</comment>
<keyword evidence="14" id="KW-1185">Reference proteome</keyword>
<evidence type="ECO:0000256" key="3">
    <source>
        <dbReference type="ARBA" id="ARBA00009406"/>
    </source>
</evidence>
<feature type="domain" description="SsuA/THI5-like" evidence="12">
    <location>
        <begin position="64"/>
        <end position="278"/>
    </location>
</feature>
<dbReference type="InterPro" id="IPR015168">
    <property type="entry name" value="SsuA/THI5"/>
</dbReference>
<keyword evidence="5" id="KW-0808">Transferase</keyword>
<proteinExistence type="inferred from homology"/>
<gene>
    <name evidence="13" type="ORF">CR165_07150</name>
</gene>
<accession>A0A2U1V733</accession>
<keyword evidence="6" id="KW-0479">Metal-binding</keyword>
<dbReference type="Gene3D" id="3.40.190.10">
    <property type="entry name" value="Periplasmic binding protein-like II"/>
    <property type="match status" value="2"/>
</dbReference>
<comment type="pathway">
    <text evidence="2">Cofactor biosynthesis; thiamine diphosphate biosynthesis.</text>
</comment>
<evidence type="ECO:0000256" key="9">
    <source>
        <dbReference type="ARBA" id="ARBA00023004"/>
    </source>
</evidence>
<dbReference type="EMBL" id="PDOA01000003">
    <property type="protein sequence ID" value="PWC29701.1"/>
    <property type="molecule type" value="Genomic_DNA"/>
</dbReference>
<evidence type="ECO:0000256" key="1">
    <source>
        <dbReference type="ARBA" id="ARBA00003469"/>
    </source>
</evidence>
<comment type="subunit">
    <text evidence="4">Homodimer.</text>
</comment>
<dbReference type="InterPro" id="IPR027939">
    <property type="entry name" value="NMT1/THI5"/>
</dbReference>
<evidence type="ECO:0000256" key="4">
    <source>
        <dbReference type="ARBA" id="ARBA00011738"/>
    </source>
</evidence>
<evidence type="ECO:0000256" key="11">
    <source>
        <dbReference type="ARBA" id="ARBA00048179"/>
    </source>
</evidence>
<comment type="caution">
    <text evidence="13">The sequence shown here is derived from an EMBL/GenBank/DDBJ whole genome shotgun (WGS) entry which is preliminary data.</text>
</comment>
<dbReference type="PANTHER" id="PTHR31528">
    <property type="entry name" value="4-AMINO-5-HYDROXYMETHYL-2-METHYLPYRIMIDINE PHOSPHATE SYNTHASE THI11-RELATED"/>
    <property type="match status" value="1"/>
</dbReference>
<dbReference type="SUPFAM" id="SSF53850">
    <property type="entry name" value="Periplasmic binding protein-like II"/>
    <property type="match status" value="1"/>
</dbReference>
<evidence type="ECO:0000259" key="12">
    <source>
        <dbReference type="Pfam" id="PF09084"/>
    </source>
</evidence>
<sequence>MPRIRRPRLRAPAPTGRLSMLATRRGLMLGTAGTLLAMPHLARGQAALTPVKFCLDWAFQGPQAPFLLAAERGFFREEGIAITIDRGFGSGDTPVKVSTGAYEFGIADLSPAIRLRLTTQGSDIIAPMVIQQGSPLAVMTLKKSGITTLKQLEGRKVAAPETDSARQLFPALAKAAGIDSSKINWLTVTPQLREPMLVRGETDAITGFEVSGVFSLRSLRVPEGDIVSLRYSDAGVALLSTALLVKRPYAEANPKLVTGMIRAIARGHAAAWKDPDAAIATLAQRDPTAPKELEKARMMANFGFIRTPEVLSGGFGNLTEARVQAAIETIRSAFGIDAPLKAGEIYTPAYLPPASDLTLPA</sequence>
<keyword evidence="7" id="KW-0663">Pyridoxal phosphate</keyword>
<comment type="catalytic activity">
    <reaction evidence="11">
        <text>N(6)-(pyridoxal phosphate)-L-lysyl-[4-amino-5-hydroxymethyl-2-methylpyrimidine phosphate synthase] + L-histidyl-[4-amino-5-hydroxymethyl-2-methylpyrimidine phosphate synthase] + 2 Fe(3+) + 4 H2O = L-lysyl-[4-amino-5-hydroxymethyl-2-methylpyrimidine phosphate synthase] + (2S)-2-amino-5-hydroxy-4-oxopentanoyl-[4-amino-5-hydroxymethyl-2-methylpyrimidine phosphate synthase] + 4-amino-2-methyl-5-(phosphooxymethyl)pyrimidine + 3-oxopropanoate + 2 Fe(2+) + 2 H(+)</text>
        <dbReference type="Rhea" id="RHEA:65756"/>
        <dbReference type="Rhea" id="RHEA-COMP:16892"/>
        <dbReference type="Rhea" id="RHEA-COMP:16893"/>
        <dbReference type="Rhea" id="RHEA-COMP:16894"/>
        <dbReference type="Rhea" id="RHEA-COMP:16895"/>
        <dbReference type="ChEBI" id="CHEBI:15377"/>
        <dbReference type="ChEBI" id="CHEBI:15378"/>
        <dbReference type="ChEBI" id="CHEBI:29033"/>
        <dbReference type="ChEBI" id="CHEBI:29034"/>
        <dbReference type="ChEBI" id="CHEBI:29969"/>
        <dbReference type="ChEBI" id="CHEBI:29979"/>
        <dbReference type="ChEBI" id="CHEBI:33190"/>
        <dbReference type="ChEBI" id="CHEBI:58354"/>
        <dbReference type="ChEBI" id="CHEBI:143915"/>
        <dbReference type="ChEBI" id="CHEBI:157692"/>
    </reaction>
    <physiologicalReaction direction="left-to-right" evidence="11">
        <dbReference type="Rhea" id="RHEA:65757"/>
    </physiologicalReaction>
</comment>
<evidence type="ECO:0000256" key="2">
    <source>
        <dbReference type="ARBA" id="ARBA00004948"/>
    </source>
</evidence>
<dbReference type="GO" id="GO:0009228">
    <property type="term" value="P:thiamine biosynthetic process"/>
    <property type="evidence" value="ECO:0007669"/>
    <property type="project" value="UniProtKB-KW"/>
</dbReference>
<dbReference type="Proteomes" id="UP000245048">
    <property type="component" value="Unassembled WGS sequence"/>
</dbReference>
<evidence type="ECO:0000256" key="6">
    <source>
        <dbReference type="ARBA" id="ARBA00022723"/>
    </source>
</evidence>
<evidence type="ECO:0000313" key="14">
    <source>
        <dbReference type="Proteomes" id="UP000245048"/>
    </source>
</evidence>
<organism evidence="13 14">
    <name type="scientific">Teichococcus aestuarii</name>
    <dbReference type="NCBI Taxonomy" id="568898"/>
    <lineage>
        <taxon>Bacteria</taxon>
        <taxon>Pseudomonadati</taxon>
        <taxon>Pseudomonadota</taxon>
        <taxon>Alphaproteobacteria</taxon>
        <taxon>Acetobacterales</taxon>
        <taxon>Roseomonadaceae</taxon>
        <taxon>Roseomonas</taxon>
    </lineage>
</organism>
<evidence type="ECO:0000256" key="5">
    <source>
        <dbReference type="ARBA" id="ARBA00022679"/>
    </source>
</evidence>
<evidence type="ECO:0000256" key="7">
    <source>
        <dbReference type="ARBA" id="ARBA00022898"/>
    </source>
</evidence>
<keyword evidence="9" id="KW-0408">Iron</keyword>
<dbReference type="GO" id="GO:0016740">
    <property type="term" value="F:transferase activity"/>
    <property type="evidence" value="ECO:0007669"/>
    <property type="project" value="UniProtKB-KW"/>
</dbReference>
<reference evidence="14" key="1">
    <citation type="submission" date="2017-10" db="EMBL/GenBank/DDBJ databases">
        <authorList>
            <person name="Toshchakov S.V."/>
            <person name="Goeva M.A."/>
        </authorList>
    </citation>
    <scope>NUCLEOTIDE SEQUENCE [LARGE SCALE GENOMIC DNA]</scope>
    <source>
        <strain evidence="14">JR1/69-1-13</strain>
    </source>
</reference>
<dbReference type="OrthoDB" id="9815602at2"/>
<dbReference type="GO" id="GO:0046872">
    <property type="term" value="F:metal ion binding"/>
    <property type="evidence" value="ECO:0007669"/>
    <property type="project" value="UniProtKB-KW"/>
</dbReference>